<name>A0A6A6G3J7_9PEZI</name>
<organism evidence="2 3">
    <name type="scientific">Elsinoe ampelina</name>
    <dbReference type="NCBI Taxonomy" id="302913"/>
    <lineage>
        <taxon>Eukaryota</taxon>
        <taxon>Fungi</taxon>
        <taxon>Dikarya</taxon>
        <taxon>Ascomycota</taxon>
        <taxon>Pezizomycotina</taxon>
        <taxon>Dothideomycetes</taxon>
        <taxon>Dothideomycetidae</taxon>
        <taxon>Myriangiales</taxon>
        <taxon>Elsinoaceae</taxon>
        <taxon>Elsinoe</taxon>
    </lineage>
</organism>
<dbReference type="GO" id="GO:0016787">
    <property type="term" value="F:hydrolase activity"/>
    <property type="evidence" value="ECO:0007669"/>
    <property type="project" value="UniProtKB-KW"/>
</dbReference>
<reference evidence="3" key="1">
    <citation type="journal article" date="2020" name="Stud. Mycol.">
        <title>101 Dothideomycetes genomes: A test case for predicting lifestyles and emergence of pathogens.</title>
        <authorList>
            <person name="Haridas S."/>
            <person name="Albert R."/>
            <person name="Binder M."/>
            <person name="Bloem J."/>
            <person name="LaButti K."/>
            <person name="Salamov A."/>
            <person name="Andreopoulos B."/>
            <person name="Baker S."/>
            <person name="Barry K."/>
            <person name="Bills G."/>
            <person name="Bluhm B."/>
            <person name="Cannon C."/>
            <person name="Castanera R."/>
            <person name="Culley D."/>
            <person name="Daum C."/>
            <person name="Ezra D."/>
            <person name="Gonzalez J."/>
            <person name="Henrissat B."/>
            <person name="Kuo A."/>
            <person name="Liang C."/>
            <person name="Lipzen A."/>
            <person name="Lutzoni F."/>
            <person name="Magnuson J."/>
            <person name="Mondo S."/>
            <person name="Nolan M."/>
            <person name="Ohm R."/>
            <person name="Pangilinan J."/>
            <person name="Park H.-J."/>
            <person name="Ramirez L."/>
            <person name="Alfaro M."/>
            <person name="Sun H."/>
            <person name="Tritt A."/>
            <person name="Yoshinaga Y."/>
            <person name="Zwiers L.-H."/>
            <person name="Turgeon B."/>
            <person name="Goodwin S."/>
            <person name="Spatafora J."/>
            <person name="Crous P."/>
            <person name="Grigoriev I."/>
        </authorList>
    </citation>
    <scope>NUCLEOTIDE SEQUENCE [LARGE SCALE GENOMIC DNA]</scope>
    <source>
        <strain evidence="3">CECT 20119</strain>
    </source>
</reference>
<dbReference type="InterPro" id="IPR029058">
    <property type="entry name" value="AB_hydrolase_fold"/>
</dbReference>
<accession>A0A6A6G3J7</accession>
<dbReference type="OrthoDB" id="1263307at2759"/>
<dbReference type="AlphaFoldDB" id="A0A6A6G3J7"/>
<evidence type="ECO:0000259" key="1">
    <source>
        <dbReference type="Pfam" id="PF12697"/>
    </source>
</evidence>
<dbReference type="Pfam" id="PF12697">
    <property type="entry name" value="Abhydrolase_6"/>
    <property type="match status" value="1"/>
</dbReference>
<dbReference type="InterPro" id="IPR000073">
    <property type="entry name" value="AB_hydrolase_1"/>
</dbReference>
<proteinExistence type="predicted"/>
<keyword evidence="2" id="KW-0378">Hydrolase</keyword>
<evidence type="ECO:0000313" key="3">
    <source>
        <dbReference type="Proteomes" id="UP000799538"/>
    </source>
</evidence>
<feature type="domain" description="AB hydrolase-1" evidence="1">
    <location>
        <begin position="6"/>
        <end position="239"/>
    </location>
</feature>
<dbReference type="PANTHER" id="PTHR37017:SF13">
    <property type="entry name" value="AB HYDROLASE-1 DOMAIN-CONTAINING PROTEIN"/>
    <property type="match status" value="1"/>
</dbReference>
<dbReference type="Proteomes" id="UP000799538">
    <property type="component" value="Unassembled WGS sequence"/>
</dbReference>
<keyword evidence="3" id="KW-1185">Reference proteome</keyword>
<sequence>MTKPTIVLVPGSFSPPAAYTEIISLLRAASFPAAAIQLPTTTKRYPLEPATLADDAAHIRRVAETLIGQGKEVVVVCHSYGGAPTSEALVGVGVKRIIYMTSIAPKVGEDIATALGGDALSGIEVKALMTNDMKDGYMHIDASLSAGAIANDMSWELAYEKVLLFPHHSAVSFSEPLTQAAYKEVPVSYILCTNDLIVKPDQQRQFIDNIQSASSNKASVVEIDSGHCPMWSVPEKLRDVIISEVEK</sequence>
<protein>
    <submittedName>
        <fullName evidence="2">Alpha/beta hydrolase fold-1</fullName>
    </submittedName>
</protein>
<dbReference type="EMBL" id="ML992513">
    <property type="protein sequence ID" value="KAF2220277.1"/>
    <property type="molecule type" value="Genomic_DNA"/>
</dbReference>
<gene>
    <name evidence="2" type="ORF">BDZ85DRAFT_303599</name>
</gene>
<dbReference type="InterPro" id="IPR052897">
    <property type="entry name" value="Sec-Metab_Biosynth_Hydrolase"/>
</dbReference>
<evidence type="ECO:0000313" key="2">
    <source>
        <dbReference type="EMBL" id="KAF2220277.1"/>
    </source>
</evidence>
<dbReference type="PANTHER" id="PTHR37017">
    <property type="entry name" value="AB HYDROLASE-1 DOMAIN-CONTAINING PROTEIN-RELATED"/>
    <property type="match status" value="1"/>
</dbReference>
<dbReference type="SUPFAM" id="SSF53474">
    <property type="entry name" value="alpha/beta-Hydrolases"/>
    <property type="match status" value="1"/>
</dbReference>
<dbReference type="Gene3D" id="3.40.50.1820">
    <property type="entry name" value="alpha/beta hydrolase"/>
    <property type="match status" value="1"/>
</dbReference>